<dbReference type="SUPFAM" id="SSF53098">
    <property type="entry name" value="Ribonuclease H-like"/>
    <property type="match status" value="1"/>
</dbReference>
<sequence length="722" mass="77508">MLAVGDRVRWEGRAWTLAALEGSRACLLEESGALATVLLPLLLADPQFEVLDAPPQARVAAAGLLDALPEQVRAQALAWEQHVREVESGTATTGAVPRAGFDPAVTSLVQREAAKAAELTAAGEAVSVRTVRRMRARYRSEGVWGLVDRRSTRPASAVGRADQRVVEAVVAVLGQQRDRSTGTLTRLRDQVRWHLDEVHGPEVVAVPPASTFNRLVHALAQGQGLRGTAAQRRSHSSRPAAPFTPTVALRPGELVMMDSTPLDVFAVMADGVTGRPELTIALDVATRSVCAAVLRPPSTSAVDAAVLLAQMVAPMRMRPGWDAALSLQRSVVPYERLLSLDERLRGAAARPVIVPLTVVVDQGAMFMSSSFLAACATIGVSVQPVPPANGPAKGAVERAFRSINHGFCQYVAGYTGSSTAERGRQVQGEAHWTLVQLRELFEEWLVAGWHARKHAALRHPMLPHLALSPIEMWGALVSIAGYVPLPLTAEDHIELLPVRWQPVSDYGIRFDHRTYDSKALNGYRRTRSTAGASQPLEVHHNPYEPSRIWVRLPGGFQEVPWIHATQVSLPFTDSTWRHILSAVPRTGDRDAHELDLARALDALLRRAGAGAGTRRERTLAARAAAAASLDLGTPTPGAPAPDSDLDLGLDAGAATAEGTAGPCSSSDPNAEGVRQFHDADEAADSGFDEGEDGDEGEISDSEPGPPRPSRVLNPYQEAKQWL</sequence>
<dbReference type="EMBL" id="JBHEZX010000021">
    <property type="protein sequence ID" value="MFC1414154.1"/>
    <property type="molecule type" value="Genomic_DNA"/>
</dbReference>
<dbReference type="InterPro" id="IPR001584">
    <property type="entry name" value="Integrase_cat-core"/>
</dbReference>
<organism evidence="3 4">
    <name type="scientific">Streptacidiphilus alkalitolerans</name>
    <dbReference type="NCBI Taxonomy" id="3342712"/>
    <lineage>
        <taxon>Bacteria</taxon>
        <taxon>Bacillati</taxon>
        <taxon>Actinomycetota</taxon>
        <taxon>Actinomycetes</taxon>
        <taxon>Kitasatosporales</taxon>
        <taxon>Streptomycetaceae</taxon>
        <taxon>Streptacidiphilus</taxon>
    </lineage>
</organism>
<evidence type="ECO:0000259" key="2">
    <source>
        <dbReference type="PROSITE" id="PS50994"/>
    </source>
</evidence>
<feature type="compositionally biased region" description="Low complexity" evidence="1">
    <location>
        <begin position="640"/>
        <end position="649"/>
    </location>
</feature>
<gene>
    <name evidence="3" type="ORF">ACEZDG_33330</name>
</gene>
<feature type="compositionally biased region" description="Acidic residues" evidence="1">
    <location>
        <begin position="681"/>
        <end position="700"/>
    </location>
</feature>
<evidence type="ECO:0000313" key="4">
    <source>
        <dbReference type="Proteomes" id="UP001592582"/>
    </source>
</evidence>
<feature type="region of interest" description="Disordered" evidence="1">
    <location>
        <begin position="654"/>
        <end position="722"/>
    </location>
</feature>
<reference evidence="3 4" key="1">
    <citation type="submission" date="2024-09" db="EMBL/GenBank/DDBJ databases">
        <authorList>
            <person name="Lee S.D."/>
        </authorList>
    </citation>
    <scope>NUCLEOTIDE SEQUENCE [LARGE SCALE GENOMIC DNA]</scope>
    <source>
        <strain evidence="3 4">N1-1</strain>
    </source>
</reference>
<dbReference type="PROSITE" id="PS50994">
    <property type="entry name" value="INTEGRASE"/>
    <property type="match status" value="1"/>
</dbReference>
<dbReference type="InterPro" id="IPR036397">
    <property type="entry name" value="RNaseH_sf"/>
</dbReference>
<evidence type="ECO:0000313" key="3">
    <source>
        <dbReference type="EMBL" id="MFC1414154.1"/>
    </source>
</evidence>
<feature type="region of interest" description="Disordered" evidence="1">
    <location>
        <begin position="630"/>
        <end position="649"/>
    </location>
</feature>
<comment type="caution">
    <text evidence="3">The sequence shown here is derived from an EMBL/GenBank/DDBJ whole genome shotgun (WGS) entry which is preliminary data.</text>
</comment>
<accession>A0ABV6VK89</accession>
<dbReference type="RefSeq" id="WP_380517228.1">
    <property type="nucleotide sequence ID" value="NZ_JBHEZX010000021.1"/>
</dbReference>
<proteinExistence type="predicted"/>
<dbReference type="InterPro" id="IPR012337">
    <property type="entry name" value="RNaseH-like_sf"/>
</dbReference>
<dbReference type="Proteomes" id="UP001592582">
    <property type="component" value="Unassembled WGS sequence"/>
</dbReference>
<evidence type="ECO:0000256" key="1">
    <source>
        <dbReference type="SAM" id="MobiDB-lite"/>
    </source>
</evidence>
<protein>
    <submittedName>
        <fullName evidence="3">Transposase</fullName>
    </submittedName>
</protein>
<name>A0ABV6VK89_9ACTN</name>
<dbReference type="Gene3D" id="3.30.420.10">
    <property type="entry name" value="Ribonuclease H-like superfamily/Ribonuclease H"/>
    <property type="match status" value="1"/>
</dbReference>
<keyword evidence="4" id="KW-1185">Reference proteome</keyword>
<feature type="domain" description="Integrase catalytic" evidence="2">
    <location>
        <begin position="247"/>
        <end position="404"/>
    </location>
</feature>